<organism evidence="6 7">
    <name type="scientific">Morella rubra</name>
    <name type="common">Chinese bayberry</name>
    <dbReference type="NCBI Taxonomy" id="262757"/>
    <lineage>
        <taxon>Eukaryota</taxon>
        <taxon>Viridiplantae</taxon>
        <taxon>Streptophyta</taxon>
        <taxon>Embryophyta</taxon>
        <taxon>Tracheophyta</taxon>
        <taxon>Spermatophyta</taxon>
        <taxon>Magnoliopsida</taxon>
        <taxon>eudicotyledons</taxon>
        <taxon>Gunneridae</taxon>
        <taxon>Pentapetalae</taxon>
        <taxon>rosids</taxon>
        <taxon>fabids</taxon>
        <taxon>Fagales</taxon>
        <taxon>Myricaceae</taxon>
        <taxon>Morella</taxon>
    </lineage>
</organism>
<proteinExistence type="inferred from homology"/>
<dbReference type="InterPro" id="IPR002495">
    <property type="entry name" value="Glyco_trans_8"/>
</dbReference>
<keyword evidence="4 6" id="KW-0808">Transferase</keyword>
<comment type="subcellular location">
    <subcellularLocation>
        <location evidence="5">Golgi apparatus membrane</location>
        <topology evidence="5">Single-pass type II membrane protein</topology>
    </subcellularLocation>
</comment>
<evidence type="ECO:0000256" key="2">
    <source>
        <dbReference type="ARBA" id="ARBA00006351"/>
    </source>
</evidence>
<comment type="pathway">
    <text evidence="1 5">Glycan metabolism; pectin biosynthesis.</text>
</comment>
<dbReference type="SUPFAM" id="SSF53448">
    <property type="entry name" value="Nucleotide-diphospho-sugar transferases"/>
    <property type="match status" value="1"/>
</dbReference>
<dbReference type="InterPro" id="IPR029044">
    <property type="entry name" value="Nucleotide-diphossugar_trans"/>
</dbReference>
<evidence type="ECO:0000256" key="4">
    <source>
        <dbReference type="ARBA" id="ARBA00022679"/>
    </source>
</evidence>
<dbReference type="GO" id="GO:0045489">
    <property type="term" value="P:pectin biosynthetic process"/>
    <property type="evidence" value="ECO:0007669"/>
    <property type="project" value="UniProtKB-UniPathway"/>
</dbReference>
<evidence type="ECO:0000256" key="1">
    <source>
        <dbReference type="ARBA" id="ARBA00004877"/>
    </source>
</evidence>
<dbReference type="EMBL" id="RXIC02000024">
    <property type="protein sequence ID" value="KAB1211394.1"/>
    <property type="molecule type" value="Genomic_DNA"/>
</dbReference>
<dbReference type="CDD" id="cd06429">
    <property type="entry name" value="GT8_like_1"/>
    <property type="match status" value="1"/>
</dbReference>
<evidence type="ECO:0000313" key="7">
    <source>
        <dbReference type="Proteomes" id="UP000516437"/>
    </source>
</evidence>
<comment type="similarity">
    <text evidence="2 5">Belongs to the glycosyltransferase 8 family.</text>
</comment>
<dbReference type="AlphaFoldDB" id="A0A6A1VF96"/>
<evidence type="ECO:0000256" key="3">
    <source>
        <dbReference type="ARBA" id="ARBA00022676"/>
    </source>
</evidence>
<keyword evidence="5" id="KW-0812">Transmembrane</keyword>
<evidence type="ECO:0000256" key="5">
    <source>
        <dbReference type="RuleBase" id="RU362027"/>
    </source>
</evidence>
<accession>A0A6A1VF96</accession>
<dbReference type="OrthoDB" id="411524at2759"/>
<protein>
    <recommendedName>
        <fullName evidence="5">Hexosyltransferase</fullName>
        <ecNumber evidence="5">2.4.1.-</ecNumber>
    </recommendedName>
</protein>
<keyword evidence="5" id="KW-0333">Golgi apparatus</keyword>
<keyword evidence="5" id="KW-0472">Membrane</keyword>
<keyword evidence="7" id="KW-1185">Reference proteome</keyword>
<dbReference type="EC" id="2.4.1.-" evidence="5"/>
<dbReference type="Pfam" id="PF01501">
    <property type="entry name" value="Glyco_transf_8"/>
    <property type="match status" value="1"/>
</dbReference>
<sequence>MAVAFRGSRGGGGSGLGGFSLRSFFSYRIFVSAMFSLLFIATLSVLFTTNPSTSRHDSTLPTTGNAYVHRTFLALKSDPLKTRLDLIYKQANDHVTLVNAYATYARKLKLEISRQLRMFDELAQNFSDLQIKPTYRESLFESEGPVDEDVLRQFEKEVKDKVKIARLMIAEAKENYDNQLKIQKLKDTIFAVNELLVKAKKNGAFASLIAAKSIPKSLHCLAMRLVEERISHPEKYRDDEPKLEFEDPTLYHYAIFSDNVIAVSVVVTSVVKNAQEPWKHVFHVVTDRMNLAAMKVWFKMRPAGGGANVEVKAVEDYTFLNSSYVPILRQLETAKLQKFYFENQNQAENATKDANNMKFRNPKYLSMLNHLRFYLPEMYPTLHKILFLDDDVVVQKDLTGLWKIDLDGKVNGAVETCFGSFHRYAQYLNFSHPLIRERFNPKACAWAYGMNIFDLDAWRREKSTDQYHYWQDLNEDRTLWKLGTLPPGLITFYTTTKTLDKSWHVLGLGYNPSISMDEINNAAVIHYNGNMKPWLDIAMNQFKNLWTKYVDNDMEFVQVCNFGL</sequence>
<evidence type="ECO:0000313" key="6">
    <source>
        <dbReference type="EMBL" id="KAB1211394.1"/>
    </source>
</evidence>
<reference evidence="6 7" key="1">
    <citation type="journal article" date="2019" name="Plant Biotechnol. J.">
        <title>The red bayberry genome and genetic basis of sex determination.</title>
        <authorList>
            <person name="Jia H.M."/>
            <person name="Jia H.J."/>
            <person name="Cai Q.L."/>
            <person name="Wang Y."/>
            <person name="Zhao H.B."/>
            <person name="Yang W.F."/>
            <person name="Wang G.Y."/>
            <person name="Li Y.H."/>
            <person name="Zhan D.L."/>
            <person name="Shen Y.T."/>
            <person name="Niu Q.F."/>
            <person name="Chang L."/>
            <person name="Qiu J."/>
            <person name="Zhao L."/>
            <person name="Xie H.B."/>
            <person name="Fu W.Y."/>
            <person name="Jin J."/>
            <person name="Li X.W."/>
            <person name="Jiao Y."/>
            <person name="Zhou C.C."/>
            <person name="Tu T."/>
            <person name="Chai C.Y."/>
            <person name="Gao J.L."/>
            <person name="Fan L.J."/>
            <person name="van de Weg E."/>
            <person name="Wang J.Y."/>
            <person name="Gao Z.S."/>
        </authorList>
    </citation>
    <scope>NUCLEOTIDE SEQUENCE [LARGE SCALE GENOMIC DNA]</scope>
    <source>
        <tissue evidence="6">Leaves</tissue>
    </source>
</reference>
<name>A0A6A1VF96_9ROSI</name>
<dbReference type="GO" id="GO:0047262">
    <property type="term" value="F:polygalacturonate 4-alpha-galacturonosyltransferase activity"/>
    <property type="evidence" value="ECO:0007669"/>
    <property type="project" value="InterPro"/>
</dbReference>
<keyword evidence="5" id="KW-0961">Cell wall biogenesis/degradation</keyword>
<dbReference type="Proteomes" id="UP000516437">
    <property type="component" value="Chromosome 6"/>
</dbReference>
<keyword evidence="3 5" id="KW-0328">Glycosyltransferase</keyword>
<keyword evidence="5" id="KW-1133">Transmembrane helix</keyword>
<dbReference type="PANTHER" id="PTHR32116:SF61">
    <property type="entry name" value="GALACTURONOSYLTRANSFERASE 9-RELATED"/>
    <property type="match status" value="1"/>
</dbReference>
<dbReference type="InterPro" id="IPR029993">
    <property type="entry name" value="GAUT"/>
</dbReference>
<dbReference type="UniPathway" id="UPA00845"/>
<comment type="caution">
    <text evidence="6">The sequence shown here is derived from an EMBL/GenBank/DDBJ whole genome shotgun (WGS) entry which is preliminary data.</text>
</comment>
<dbReference type="PANTHER" id="PTHR32116">
    <property type="entry name" value="GALACTURONOSYLTRANSFERASE 4-RELATED"/>
    <property type="match status" value="1"/>
</dbReference>
<gene>
    <name evidence="6" type="ORF">CJ030_MR6G021416</name>
</gene>
<dbReference type="GO" id="GO:0071555">
    <property type="term" value="P:cell wall organization"/>
    <property type="evidence" value="ECO:0007669"/>
    <property type="project" value="UniProtKB-KW"/>
</dbReference>
<dbReference type="Gene3D" id="3.90.550.10">
    <property type="entry name" value="Spore Coat Polysaccharide Biosynthesis Protein SpsA, Chain A"/>
    <property type="match status" value="1"/>
</dbReference>
<dbReference type="GO" id="GO:0000139">
    <property type="term" value="C:Golgi membrane"/>
    <property type="evidence" value="ECO:0007669"/>
    <property type="project" value="UniProtKB-SubCell"/>
</dbReference>
<feature type="transmembrane region" description="Helical" evidence="5">
    <location>
        <begin position="29"/>
        <end position="47"/>
    </location>
</feature>